<dbReference type="EMBL" id="CAJNOJ010000466">
    <property type="protein sequence ID" value="CAF1458602.1"/>
    <property type="molecule type" value="Genomic_DNA"/>
</dbReference>
<feature type="transmembrane region" description="Helical" evidence="1">
    <location>
        <begin position="22"/>
        <end position="44"/>
    </location>
</feature>
<dbReference type="PANTHER" id="PTHR24114:SF2">
    <property type="entry name" value="F-BOX DOMAIN-CONTAINING PROTEIN-RELATED"/>
    <property type="match status" value="1"/>
</dbReference>
<comment type="caution">
    <text evidence="2">The sequence shown here is derived from an EMBL/GenBank/DDBJ whole genome shotgun (WGS) entry which is preliminary data.</text>
</comment>
<dbReference type="OrthoDB" id="120976at2759"/>
<proteinExistence type="predicted"/>
<dbReference type="Proteomes" id="UP000663852">
    <property type="component" value="Unassembled WGS sequence"/>
</dbReference>
<organism evidence="2 3">
    <name type="scientific">Adineta ricciae</name>
    <name type="common">Rotifer</name>
    <dbReference type="NCBI Taxonomy" id="249248"/>
    <lineage>
        <taxon>Eukaryota</taxon>
        <taxon>Metazoa</taxon>
        <taxon>Spiralia</taxon>
        <taxon>Gnathifera</taxon>
        <taxon>Rotifera</taxon>
        <taxon>Eurotatoria</taxon>
        <taxon>Bdelloidea</taxon>
        <taxon>Adinetida</taxon>
        <taxon>Adinetidae</taxon>
        <taxon>Adineta</taxon>
    </lineage>
</organism>
<dbReference type="SUPFAM" id="SSF52047">
    <property type="entry name" value="RNI-like"/>
    <property type="match status" value="1"/>
</dbReference>
<dbReference type="AlphaFoldDB" id="A0A815Q5J2"/>
<gene>
    <name evidence="2" type="ORF">EDS130_LOCUS39999</name>
</gene>
<reference evidence="2" key="1">
    <citation type="submission" date="2021-02" db="EMBL/GenBank/DDBJ databases">
        <authorList>
            <person name="Nowell W R."/>
        </authorList>
    </citation>
    <scope>NUCLEOTIDE SEQUENCE</scope>
</reference>
<dbReference type="InterPro" id="IPR038765">
    <property type="entry name" value="Papain-like_cys_pep_sf"/>
</dbReference>
<dbReference type="SMART" id="SM00368">
    <property type="entry name" value="LRR_RI"/>
    <property type="match status" value="4"/>
</dbReference>
<dbReference type="Gene3D" id="3.80.10.10">
    <property type="entry name" value="Ribonuclease Inhibitor"/>
    <property type="match status" value="2"/>
</dbReference>
<dbReference type="Gene3D" id="3.90.70.80">
    <property type="match status" value="1"/>
</dbReference>
<dbReference type="InterPro" id="IPR052394">
    <property type="entry name" value="LRR-containing"/>
</dbReference>
<keyword evidence="1" id="KW-0812">Transmembrane</keyword>
<evidence type="ECO:0000313" key="2">
    <source>
        <dbReference type="EMBL" id="CAF1458602.1"/>
    </source>
</evidence>
<keyword evidence="1" id="KW-0472">Membrane</keyword>
<evidence type="ECO:0000313" key="3">
    <source>
        <dbReference type="Proteomes" id="UP000663852"/>
    </source>
</evidence>
<evidence type="ECO:0000256" key="1">
    <source>
        <dbReference type="SAM" id="Phobius"/>
    </source>
</evidence>
<dbReference type="SUPFAM" id="SSF54001">
    <property type="entry name" value="Cysteine proteinases"/>
    <property type="match status" value="1"/>
</dbReference>
<name>A0A815Q5J2_ADIRI</name>
<dbReference type="InterPro" id="IPR032675">
    <property type="entry name" value="LRR_dom_sf"/>
</dbReference>
<dbReference type="PANTHER" id="PTHR24114">
    <property type="entry name" value="LEUCINE RICH REPEAT FAMILY PROTEIN"/>
    <property type="match status" value="1"/>
</dbReference>
<accession>A0A815Q5J2</accession>
<sequence>MATTNNSNATSMYSSSNDVTFAGYYSLLMVIIGTIFNLLIFIVLCRARFRNAQKVSSDYGAGVRYSHLIPHTVPYRGLSIPYRTVPPYFFFFLYRTVPGRDGTVRCWYRIPSVSGLRINKTLTDFNISENPRLLQSAALAFVEPIHLTVLYLKFVDLHDDELKFLVNGLVSSTTLLELQLMGNKLSADGCVHIEHLLVNNSILNELALCYNKLTDIGLKYICKGLIMNKALKNIHLNSCMFTDHGMDYISEMLKKNKILRQISLFSNNINEDGIDVIKESLKFNGTLEQFATDKFEIKEEDRYSQLDKNQFEIAETKENINYIINFIEKRETNRIPIYTTEPKTISSGLLIDDTSSNSVKYIYNENGLCTKHIINDCDDSLVGDSDAMLHKHFLYRKQILKDESNFFRAISDCIHGNDDRSGFYRQVAIDYVKANPNEFYEHAWCLNPSLSVDDYLVKMKDNAKPVDHLLTRALCIQLSVNLVVHTSLGQRDFFCVNQNNRDGKQLHLYESEFATCFDSIHSYMQLDETQTNIFISPEQCIETSFIIFPRFT</sequence>
<keyword evidence="1" id="KW-1133">Transmembrane helix</keyword>
<protein>
    <submittedName>
        <fullName evidence="2">Uncharacterized protein</fullName>
    </submittedName>
</protein>